<reference evidence="3" key="1">
    <citation type="submission" date="2023-08" db="EMBL/GenBank/DDBJ databases">
        <authorList>
            <person name="Audoor S."/>
            <person name="Bilcke G."/>
        </authorList>
    </citation>
    <scope>NUCLEOTIDE SEQUENCE</scope>
</reference>
<evidence type="ECO:0000313" key="4">
    <source>
        <dbReference type="Proteomes" id="UP001295423"/>
    </source>
</evidence>
<feature type="coiled-coil region" evidence="1">
    <location>
        <begin position="400"/>
        <end position="508"/>
    </location>
</feature>
<accession>A0AAD2JHH7</accession>
<feature type="compositionally biased region" description="Polar residues" evidence="2">
    <location>
        <begin position="1"/>
        <end position="17"/>
    </location>
</feature>
<evidence type="ECO:0000256" key="1">
    <source>
        <dbReference type="SAM" id="Coils"/>
    </source>
</evidence>
<proteinExistence type="predicted"/>
<feature type="coiled-coil region" evidence="1">
    <location>
        <begin position="330"/>
        <end position="360"/>
    </location>
</feature>
<protein>
    <submittedName>
        <fullName evidence="3">Uncharacterized protein</fullName>
    </submittedName>
</protein>
<keyword evidence="1" id="KW-0175">Coiled coil</keyword>
<dbReference type="Proteomes" id="UP001295423">
    <property type="component" value="Unassembled WGS sequence"/>
</dbReference>
<gene>
    <name evidence="3" type="ORF">CYCCA115_LOCUS12542</name>
</gene>
<feature type="region of interest" description="Disordered" evidence="2">
    <location>
        <begin position="1"/>
        <end position="25"/>
    </location>
</feature>
<name>A0AAD2JHH7_9STRA</name>
<sequence>MNSTKNESSCNPESTGSCDGDEEDTKETMSLTTCTGSGYFAAIQSRIHIYDSFRLARIILGSNIKSFNGSLDSTAIFEAITVVAEMKMELVQLQGKVKQLEARNIIGEASSEDQFGSKTSEQQKLLEQNELLKDYNEQMIRLHASQSRTVDILSNWNGGHFDVDAGDASVPNEEAVLRVAKESTEKSKELLARANYLFETSQKQLTSCRKQIGKLQRQIQTKSTIQHIELESFRSKHARQVMDLCGQLEAYKEQVETQHEEMLRMQERFHELEALAVTPKQAHDVLQAINQIAEDSSVEEQMEVQSQVVEILQRMSQMYTKQVHDDAELHAILEAAKRKEERSNEELQDLKLQEKILLEETRVPAKDWREALAAQRTLCERQISDILSREESRLLEMEILELKLTELAFAAVEIEDLRDELQEIRDQHDDKITEINSLAVGAESVVARLRNQIEEIMEKQMQSIRHIEPSKSKKWRALLDRKKTIDNLDQLEMKLVVQNEELFSVKEELSQSKAKIQLLEHKLSIAAGTKGYG</sequence>
<feature type="coiled-coil region" evidence="1">
    <location>
        <begin position="83"/>
        <end position="138"/>
    </location>
</feature>
<organism evidence="3 4">
    <name type="scientific">Cylindrotheca closterium</name>
    <dbReference type="NCBI Taxonomy" id="2856"/>
    <lineage>
        <taxon>Eukaryota</taxon>
        <taxon>Sar</taxon>
        <taxon>Stramenopiles</taxon>
        <taxon>Ochrophyta</taxon>
        <taxon>Bacillariophyta</taxon>
        <taxon>Bacillariophyceae</taxon>
        <taxon>Bacillariophycidae</taxon>
        <taxon>Bacillariales</taxon>
        <taxon>Bacillariaceae</taxon>
        <taxon>Cylindrotheca</taxon>
    </lineage>
</organism>
<comment type="caution">
    <text evidence="3">The sequence shown here is derived from an EMBL/GenBank/DDBJ whole genome shotgun (WGS) entry which is preliminary data.</text>
</comment>
<evidence type="ECO:0000256" key="2">
    <source>
        <dbReference type="SAM" id="MobiDB-lite"/>
    </source>
</evidence>
<dbReference type="AlphaFoldDB" id="A0AAD2JHH7"/>
<dbReference type="EMBL" id="CAKOGP040001763">
    <property type="protein sequence ID" value="CAJ1950345.1"/>
    <property type="molecule type" value="Genomic_DNA"/>
</dbReference>
<keyword evidence="4" id="KW-1185">Reference proteome</keyword>
<evidence type="ECO:0000313" key="3">
    <source>
        <dbReference type="EMBL" id="CAJ1950345.1"/>
    </source>
</evidence>